<accession>I0JJH3</accession>
<dbReference type="Proteomes" id="UP000007397">
    <property type="component" value="Chromosome"/>
</dbReference>
<feature type="domain" description="Cardiolipin synthase N-terminal" evidence="7">
    <location>
        <begin position="29"/>
        <end position="71"/>
    </location>
</feature>
<evidence type="ECO:0000256" key="2">
    <source>
        <dbReference type="ARBA" id="ARBA00022475"/>
    </source>
</evidence>
<feature type="transmembrane region" description="Helical" evidence="6">
    <location>
        <begin position="49"/>
        <end position="69"/>
    </location>
</feature>
<keyword evidence="2" id="KW-1003">Cell membrane</keyword>
<keyword evidence="9" id="KW-1185">Reference proteome</keyword>
<evidence type="ECO:0000313" key="9">
    <source>
        <dbReference type="Proteomes" id="UP000007397"/>
    </source>
</evidence>
<dbReference type="InterPro" id="IPR027379">
    <property type="entry name" value="CLS_N"/>
</dbReference>
<dbReference type="EMBL" id="HE717023">
    <property type="protein sequence ID" value="CCG44291.1"/>
    <property type="molecule type" value="Genomic_DNA"/>
</dbReference>
<reference evidence="8 9" key="1">
    <citation type="journal article" date="2013" name="Environ. Microbiol.">
        <title>Chloride and organic osmolytes: a hybrid strategy to cope with elevated salinities by the moderately halophilic, chloride-dependent bacterium Halobacillus halophilus.</title>
        <authorList>
            <person name="Saum S.H."/>
            <person name="Pfeiffer F."/>
            <person name="Palm P."/>
            <person name="Rampp M."/>
            <person name="Schuster S.C."/>
            <person name="Muller V."/>
            <person name="Oesterhelt D."/>
        </authorList>
    </citation>
    <scope>NUCLEOTIDE SEQUENCE [LARGE SCALE GENOMIC DNA]</scope>
    <source>
        <strain evidence="9">ATCC 35676 / DSM 2266 / JCM 20832 / KCTC 3685 / LMG 17431 / NBRC 102448 / NCIMB 2269</strain>
    </source>
</reference>
<keyword evidence="5 6" id="KW-0472">Membrane</keyword>
<dbReference type="eggNOG" id="ENOG50339WS">
    <property type="taxonomic scope" value="Bacteria"/>
</dbReference>
<evidence type="ECO:0000256" key="3">
    <source>
        <dbReference type="ARBA" id="ARBA00022692"/>
    </source>
</evidence>
<dbReference type="Pfam" id="PF13396">
    <property type="entry name" value="PLDc_N"/>
    <property type="match status" value="1"/>
</dbReference>
<dbReference type="PATRIC" id="fig|866895.3.peg.932"/>
<protein>
    <recommendedName>
        <fullName evidence="7">Cardiolipin synthase N-terminal domain-containing protein</fullName>
    </recommendedName>
</protein>
<name>I0JJH3_HALH3</name>
<evidence type="ECO:0000256" key="4">
    <source>
        <dbReference type="ARBA" id="ARBA00022989"/>
    </source>
</evidence>
<evidence type="ECO:0000259" key="7">
    <source>
        <dbReference type="Pfam" id="PF13396"/>
    </source>
</evidence>
<keyword evidence="3 6" id="KW-0812">Transmembrane</keyword>
<comment type="subcellular location">
    <subcellularLocation>
        <location evidence="1">Cell membrane</location>
        <topology evidence="1">Multi-pass membrane protein</topology>
    </subcellularLocation>
</comment>
<dbReference type="STRING" id="866895.HBHAL_1930"/>
<sequence length="75" mass="8583">MSMFMMQNAIQFLQENLAIIAPLIVIQIILMIAALISLIRTEETNGPKWVWALVIVLFNTLGPIVYFIFGRRFDA</sequence>
<proteinExistence type="predicted"/>
<dbReference type="AlphaFoldDB" id="I0JJH3"/>
<dbReference type="KEGG" id="hhd:HBHAL_1930"/>
<evidence type="ECO:0000256" key="6">
    <source>
        <dbReference type="SAM" id="Phobius"/>
    </source>
</evidence>
<gene>
    <name evidence="8" type="ordered locus">HBHAL_1930</name>
</gene>
<evidence type="ECO:0000256" key="5">
    <source>
        <dbReference type="ARBA" id="ARBA00023136"/>
    </source>
</evidence>
<dbReference type="HOGENOM" id="CLU_176001_3_1_9"/>
<organism evidence="8 9">
    <name type="scientific">Halobacillus halophilus (strain ATCC 35676 / DSM 2266 / JCM 20832 / KCTC 3685 / LMG 17431 / NBRC 102448 / NCIMB 2269)</name>
    <name type="common">Sporosarcina halophila</name>
    <dbReference type="NCBI Taxonomy" id="866895"/>
    <lineage>
        <taxon>Bacteria</taxon>
        <taxon>Bacillati</taxon>
        <taxon>Bacillota</taxon>
        <taxon>Bacilli</taxon>
        <taxon>Bacillales</taxon>
        <taxon>Bacillaceae</taxon>
        <taxon>Halobacillus</taxon>
    </lineage>
</organism>
<evidence type="ECO:0000313" key="8">
    <source>
        <dbReference type="EMBL" id="CCG44291.1"/>
    </source>
</evidence>
<feature type="transmembrane region" description="Helical" evidence="6">
    <location>
        <begin position="12"/>
        <end position="37"/>
    </location>
</feature>
<dbReference type="GO" id="GO:0005886">
    <property type="term" value="C:plasma membrane"/>
    <property type="evidence" value="ECO:0007669"/>
    <property type="project" value="UniProtKB-SubCell"/>
</dbReference>
<keyword evidence="4 6" id="KW-1133">Transmembrane helix</keyword>
<evidence type="ECO:0000256" key="1">
    <source>
        <dbReference type="ARBA" id="ARBA00004651"/>
    </source>
</evidence>